<keyword evidence="2" id="KW-1185">Reference proteome</keyword>
<dbReference type="EMBL" id="JAHSTV010000007">
    <property type="protein sequence ID" value="MBV4464945.1"/>
    <property type="molecule type" value="Genomic_DNA"/>
</dbReference>
<comment type="caution">
    <text evidence="1">The sequence shown here is derived from an EMBL/GenBank/DDBJ whole genome shotgun (WGS) entry which is preliminary data.</text>
</comment>
<dbReference type="Pfam" id="PF06188">
    <property type="entry name" value="HrpE"/>
    <property type="match status" value="1"/>
</dbReference>
<evidence type="ECO:0000313" key="1">
    <source>
        <dbReference type="EMBL" id="MBV4464945.1"/>
    </source>
</evidence>
<sequence>MLTRRSLTLVSHQQRISEPLLRREVIERCLLAEQLLEAVQAQADALIETAREDARQLREEAGDRARAEVWQEAKTLFEDWQAQREHMWLHIEQSARELLLQGLQIVLGEQPLAARVDALFLHLKSAQPADEAGILHCHPDLLEVVAERMKVDGSRPWTLRADPLLGHDALCLQGEQGDFKLSWSVLQRWALPSAP</sequence>
<organism evidence="1 2">
    <name type="scientific">Pseudomonas farris</name>
    <dbReference type="NCBI Taxonomy" id="2841207"/>
    <lineage>
        <taxon>Bacteria</taxon>
        <taxon>Pseudomonadati</taxon>
        <taxon>Pseudomonadota</taxon>
        <taxon>Gammaproteobacteria</taxon>
        <taxon>Pseudomonadales</taxon>
        <taxon>Pseudomonadaceae</taxon>
        <taxon>Pseudomonas</taxon>
    </lineage>
</organism>
<dbReference type="RefSeq" id="WP_217857186.1">
    <property type="nucleotide sequence ID" value="NZ_JAHSTV010000007.1"/>
</dbReference>
<dbReference type="Proteomes" id="UP000886900">
    <property type="component" value="Unassembled WGS sequence"/>
</dbReference>
<evidence type="ECO:0000313" key="2">
    <source>
        <dbReference type="Proteomes" id="UP000886900"/>
    </source>
</evidence>
<proteinExistence type="predicted"/>
<gene>
    <name evidence="1" type="ORF">KVG95_16595</name>
</gene>
<accession>A0ABS6PWW0</accession>
<dbReference type="InterPro" id="IPR009335">
    <property type="entry name" value="T3SS_HrpE/ATPase_suE"/>
</dbReference>
<reference evidence="1" key="1">
    <citation type="submission" date="2021-06" db="EMBL/GenBank/DDBJ databases">
        <title>Updating the genus Pseudomonas: Description of 43 new species and partition of the Pseudomonas putida group.</title>
        <authorList>
            <person name="Girard L."/>
            <person name="Lood C."/>
            <person name="Vandamme P."/>
            <person name="Rokni-Zadeh H."/>
            <person name="Van Noort V."/>
            <person name="Hofte M."/>
            <person name="Lavigne R."/>
            <person name="De Mot R."/>
        </authorList>
    </citation>
    <scope>NUCLEOTIDE SEQUENCE</scope>
    <source>
        <strain evidence="1">SWRI79</strain>
    </source>
</reference>
<name>A0ABS6PWW0_9PSED</name>
<protein>
    <submittedName>
        <fullName evidence="1">HrpE/YscL family type III secretion apparatus protein</fullName>
    </submittedName>
</protein>